<keyword evidence="9" id="KW-1185">Reference proteome</keyword>
<dbReference type="EMBL" id="LQQO01000032">
    <property type="protein sequence ID" value="KZE12050.1"/>
    <property type="molecule type" value="Genomic_DNA"/>
</dbReference>
<feature type="transmembrane region" description="Helical" evidence="6">
    <location>
        <begin position="206"/>
        <end position="225"/>
    </location>
</feature>
<feature type="transmembrane region" description="Helical" evidence="6">
    <location>
        <begin position="370"/>
        <end position="393"/>
    </location>
</feature>
<dbReference type="InterPro" id="IPR011701">
    <property type="entry name" value="MFS"/>
</dbReference>
<accession>A0ABR5YD53</accession>
<dbReference type="InterPro" id="IPR050189">
    <property type="entry name" value="MFS_Efflux_Transporters"/>
</dbReference>
<feature type="domain" description="Major facilitator superfamily (MFS) profile" evidence="7">
    <location>
        <begin position="1"/>
        <end position="398"/>
    </location>
</feature>
<feature type="transmembrane region" description="Helical" evidence="6">
    <location>
        <begin position="35"/>
        <end position="57"/>
    </location>
</feature>
<protein>
    <recommendedName>
        <fullName evidence="7">Major facilitator superfamily (MFS) profile domain-containing protein</fullName>
    </recommendedName>
</protein>
<feature type="transmembrane region" description="Helical" evidence="6">
    <location>
        <begin position="277"/>
        <end position="295"/>
    </location>
</feature>
<feature type="transmembrane region" description="Helical" evidence="6">
    <location>
        <begin position="91"/>
        <end position="115"/>
    </location>
</feature>
<keyword evidence="2" id="KW-1003">Cell membrane</keyword>
<keyword evidence="3 6" id="KW-0812">Transmembrane</keyword>
<name>A0ABR5YD53_9SPHN</name>
<dbReference type="PROSITE" id="PS50850">
    <property type="entry name" value="MFS"/>
    <property type="match status" value="1"/>
</dbReference>
<evidence type="ECO:0000256" key="6">
    <source>
        <dbReference type="SAM" id="Phobius"/>
    </source>
</evidence>
<comment type="caution">
    <text evidence="8">The sequence shown here is derived from an EMBL/GenBank/DDBJ whole genome shotgun (WGS) entry which is preliminary data.</text>
</comment>
<dbReference type="InterPro" id="IPR036259">
    <property type="entry name" value="MFS_trans_sf"/>
</dbReference>
<evidence type="ECO:0000256" key="1">
    <source>
        <dbReference type="ARBA" id="ARBA00004651"/>
    </source>
</evidence>
<evidence type="ECO:0000313" key="9">
    <source>
        <dbReference type="Proteomes" id="UP000076609"/>
    </source>
</evidence>
<feature type="transmembrane region" description="Helical" evidence="6">
    <location>
        <begin position="162"/>
        <end position="180"/>
    </location>
</feature>
<dbReference type="PANTHER" id="PTHR43124">
    <property type="entry name" value="PURINE EFFLUX PUMP PBUE"/>
    <property type="match status" value="1"/>
</dbReference>
<sequence length="398" mass="40449">MALIHMLAAGTRFLPSVLIEPIKGDLGLGDAAIGLLQGPAFAIVNGAALIPMILLVRAWPITRILVFAVLGSSMATLACGLAGSVETLIPARMLLGLAQAAIAPAAMELIVVTMVPAHRGRGIGFFTAGAALGRGLAMIGGGGLLALFALSALPIAPWRLTFASAGLLGIPLALLVLRLGEPVGQREDRHGRLGEALKQMTTDRPVLLPLILAAGCAVLALQSLTSWSASLLIRLHGLTPSQAGLYVGVVMMAAGAGGHALGGTLADRLRREKRDAAPALMLLGLALCAFALWPLTQMTSLAAALMALAVAVAGLSIALVNALIGLQARIPSTLRIEGTAIFLTVVTLLGTALGPWAVGLASQMIAGPTGLAAAIGWVLSATCLIGCGAAWVARRRHG</sequence>
<feature type="transmembrane region" description="Helical" evidence="6">
    <location>
        <begin position="64"/>
        <end position="85"/>
    </location>
</feature>
<evidence type="ECO:0000256" key="2">
    <source>
        <dbReference type="ARBA" id="ARBA00022475"/>
    </source>
</evidence>
<dbReference type="InterPro" id="IPR020846">
    <property type="entry name" value="MFS_dom"/>
</dbReference>
<keyword evidence="4 6" id="KW-1133">Transmembrane helix</keyword>
<dbReference type="Pfam" id="PF07690">
    <property type="entry name" value="MFS_1"/>
    <property type="match status" value="1"/>
</dbReference>
<feature type="transmembrane region" description="Helical" evidence="6">
    <location>
        <begin position="136"/>
        <end position="156"/>
    </location>
</feature>
<feature type="transmembrane region" description="Helical" evidence="6">
    <location>
        <begin position="245"/>
        <end position="265"/>
    </location>
</feature>
<proteinExistence type="predicted"/>
<dbReference type="RefSeq" id="WP_066691463.1">
    <property type="nucleotide sequence ID" value="NZ_LQQO01000032.1"/>
</dbReference>
<gene>
    <name evidence="8" type="ORF">AVT10_16720</name>
</gene>
<comment type="subcellular location">
    <subcellularLocation>
        <location evidence="1">Cell membrane</location>
        <topology evidence="1">Multi-pass membrane protein</topology>
    </subcellularLocation>
</comment>
<evidence type="ECO:0000313" key="8">
    <source>
        <dbReference type="EMBL" id="KZE12050.1"/>
    </source>
</evidence>
<feature type="transmembrane region" description="Helical" evidence="6">
    <location>
        <begin position="338"/>
        <end position="358"/>
    </location>
</feature>
<dbReference type="PANTHER" id="PTHR43124:SF3">
    <property type="entry name" value="CHLORAMPHENICOL EFFLUX PUMP RV0191"/>
    <property type="match status" value="1"/>
</dbReference>
<dbReference type="SUPFAM" id="SSF103473">
    <property type="entry name" value="MFS general substrate transporter"/>
    <property type="match status" value="1"/>
</dbReference>
<evidence type="ECO:0000256" key="4">
    <source>
        <dbReference type="ARBA" id="ARBA00022989"/>
    </source>
</evidence>
<evidence type="ECO:0000259" key="7">
    <source>
        <dbReference type="PROSITE" id="PS50850"/>
    </source>
</evidence>
<reference evidence="9" key="1">
    <citation type="submission" date="2016-01" db="EMBL/GenBank/DDBJ databases">
        <title>Draft genome of Chromobacterium sp. F49.</title>
        <authorList>
            <person name="Hong K.W."/>
        </authorList>
    </citation>
    <scope>NUCLEOTIDE SEQUENCE [LARGE SCALE GENOMIC DNA]</scope>
    <source>
        <strain evidence="9">CN3</strain>
    </source>
</reference>
<dbReference type="Proteomes" id="UP000076609">
    <property type="component" value="Unassembled WGS sequence"/>
</dbReference>
<keyword evidence="5 6" id="KW-0472">Membrane</keyword>
<evidence type="ECO:0000256" key="3">
    <source>
        <dbReference type="ARBA" id="ARBA00022692"/>
    </source>
</evidence>
<feature type="transmembrane region" description="Helical" evidence="6">
    <location>
        <begin position="301"/>
        <end position="326"/>
    </location>
</feature>
<evidence type="ECO:0000256" key="5">
    <source>
        <dbReference type="ARBA" id="ARBA00023136"/>
    </source>
</evidence>
<dbReference type="Gene3D" id="1.20.1250.20">
    <property type="entry name" value="MFS general substrate transporter like domains"/>
    <property type="match status" value="2"/>
</dbReference>
<organism evidence="8 9">
    <name type="scientific">Sphingomonas hankookensis</name>
    <dbReference type="NCBI Taxonomy" id="563996"/>
    <lineage>
        <taxon>Bacteria</taxon>
        <taxon>Pseudomonadati</taxon>
        <taxon>Pseudomonadota</taxon>
        <taxon>Alphaproteobacteria</taxon>
        <taxon>Sphingomonadales</taxon>
        <taxon>Sphingomonadaceae</taxon>
        <taxon>Sphingomonas</taxon>
    </lineage>
</organism>